<name>A0A7I7JS41_9MYCO</name>
<evidence type="ECO:0000313" key="4">
    <source>
        <dbReference type="Proteomes" id="UP000466997"/>
    </source>
</evidence>
<dbReference type="Pfam" id="PF09995">
    <property type="entry name" value="MPAB_Lcp_cat"/>
    <property type="match status" value="1"/>
</dbReference>
<protein>
    <recommendedName>
        <fullName evidence="2">ER-bound oxygenase mpaB/mpaB'/Rubber oxygenase catalytic domain-containing protein</fullName>
    </recommendedName>
</protein>
<dbReference type="AlphaFoldDB" id="A0A7I7JS41"/>
<organism evidence="3 4">
    <name type="scientific">Mycobacterium novum</name>
    <dbReference type="NCBI Taxonomy" id="2492438"/>
    <lineage>
        <taxon>Bacteria</taxon>
        <taxon>Bacillati</taxon>
        <taxon>Actinomycetota</taxon>
        <taxon>Actinomycetes</taxon>
        <taxon>Mycobacteriales</taxon>
        <taxon>Mycobacteriaceae</taxon>
        <taxon>Mycobacterium</taxon>
    </lineage>
</organism>
<gene>
    <name evidence="3" type="ORF">MNVM_31650</name>
</gene>
<sequence>MAPGVGDLDRGSMLWHVLADRRYLFVLPRAVCLLMLHPGIAAGITEHALMRDRIWLHKKRTVTQAVNYVYTGVDLSPQMRFSHEHVKGVDSVGRKYHALNPDTFHFQHAAYVESLFVMVNTFIRPLDRDEHEQLYRECCVWYRRYGISSRSMPPNWPEFVEYFENHCRTELFAGAHFEPYREQIFAPADWWMRAVPHRAIRALQHPHARELTGVTVTAADRRSLWRFIQVARLSALAPRHHWNARARAALRSDREDGTRSPRSASSRSM</sequence>
<evidence type="ECO:0000313" key="3">
    <source>
        <dbReference type="EMBL" id="BBX14084.1"/>
    </source>
</evidence>
<feature type="region of interest" description="Disordered" evidence="1">
    <location>
        <begin position="248"/>
        <end position="269"/>
    </location>
</feature>
<keyword evidence="4" id="KW-1185">Reference proteome</keyword>
<evidence type="ECO:0000259" key="2">
    <source>
        <dbReference type="Pfam" id="PF09995"/>
    </source>
</evidence>
<dbReference type="InterPro" id="IPR018713">
    <property type="entry name" value="MPAB/Lcp_cat_dom"/>
</dbReference>
<feature type="compositionally biased region" description="Polar residues" evidence="1">
    <location>
        <begin position="260"/>
        <end position="269"/>
    </location>
</feature>
<proteinExistence type="predicted"/>
<dbReference type="GO" id="GO:0016491">
    <property type="term" value="F:oxidoreductase activity"/>
    <property type="evidence" value="ECO:0007669"/>
    <property type="project" value="InterPro"/>
</dbReference>
<dbReference type="PANTHER" id="PTHR36151:SF3">
    <property type="entry name" value="ER-BOUND OXYGENASE MPAB_MPAB'_RUBBER OXYGENASE CATALYTIC DOMAIN-CONTAINING PROTEIN"/>
    <property type="match status" value="1"/>
</dbReference>
<dbReference type="RefSeq" id="WP_041318412.1">
    <property type="nucleotide sequence ID" value="NZ_AP022562.1"/>
</dbReference>
<feature type="domain" description="ER-bound oxygenase mpaB/mpaB'/Rubber oxygenase catalytic" evidence="2">
    <location>
        <begin position="15"/>
        <end position="232"/>
    </location>
</feature>
<dbReference type="EMBL" id="AP022562">
    <property type="protein sequence ID" value="BBX14084.1"/>
    <property type="molecule type" value="Genomic_DNA"/>
</dbReference>
<dbReference type="KEGG" id="mnm:MNVM_31650"/>
<accession>A0A7I7JS41</accession>
<dbReference type="Proteomes" id="UP000466997">
    <property type="component" value="Chromosome"/>
</dbReference>
<reference evidence="3 4" key="1">
    <citation type="journal article" date="2019" name="Emerg. Microbes Infect.">
        <title>Comprehensive subspecies identification of 175 nontuberculous mycobacteria species based on 7547 genomic profiles.</title>
        <authorList>
            <person name="Matsumoto Y."/>
            <person name="Kinjo T."/>
            <person name="Motooka D."/>
            <person name="Nabeya D."/>
            <person name="Jung N."/>
            <person name="Uechi K."/>
            <person name="Horii T."/>
            <person name="Iida T."/>
            <person name="Fujita J."/>
            <person name="Nakamura S."/>
        </authorList>
    </citation>
    <scope>NUCLEOTIDE SEQUENCE [LARGE SCALE GENOMIC DNA]</scope>
    <source>
        <strain evidence="3 4">JCM 6391</strain>
    </source>
</reference>
<evidence type="ECO:0000256" key="1">
    <source>
        <dbReference type="SAM" id="MobiDB-lite"/>
    </source>
</evidence>
<dbReference type="PANTHER" id="PTHR36151">
    <property type="entry name" value="BLR2777 PROTEIN"/>
    <property type="match status" value="1"/>
</dbReference>
<feature type="compositionally biased region" description="Basic and acidic residues" evidence="1">
    <location>
        <begin position="250"/>
        <end position="259"/>
    </location>
</feature>